<evidence type="ECO:0000256" key="5">
    <source>
        <dbReference type="ARBA" id="ARBA00023002"/>
    </source>
</evidence>
<dbReference type="Pfam" id="PF00743">
    <property type="entry name" value="FMO-like"/>
    <property type="match status" value="1"/>
</dbReference>
<protein>
    <submittedName>
        <fullName evidence="6">Putative flavin-binding monooxygenase</fullName>
    </submittedName>
</protein>
<dbReference type="SUPFAM" id="SSF51905">
    <property type="entry name" value="FAD/NAD(P)-binding domain"/>
    <property type="match status" value="1"/>
</dbReference>
<keyword evidence="5" id="KW-0560">Oxidoreductase</keyword>
<evidence type="ECO:0000256" key="3">
    <source>
        <dbReference type="ARBA" id="ARBA00022630"/>
    </source>
</evidence>
<dbReference type="AlphaFoldDB" id="A0A1F7ZUL6"/>
<evidence type="ECO:0000256" key="1">
    <source>
        <dbReference type="ARBA" id="ARBA00001974"/>
    </source>
</evidence>
<dbReference type="RefSeq" id="XP_022386495.1">
    <property type="nucleotide sequence ID" value="XM_022535320.1"/>
</dbReference>
<keyword evidence="7" id="KW-1185">Reference proteome</keyword>
<reference evidence="6 7" key="1">
    <citation type="journal article" date="2016" name="Genome Biol. Evol.">
        <title>Draft genome sequence of an aflatoxigenic Aspergillus species, A. bombycis.</title>
        <authorList>
            <person name="Moore G.G."/>
            <person name="Mack B.M."/>
            <person name="Beltz S.B."/>
            <person name="Gilbert M.K."/>
        </authorList>
    </citation>
    <scope>NUCLEOTIDE SEQUENCE [LARGE SCALE GENOMIC DNA]</scope>
    <source>
        <strain evidence="7">NRRL 26010</strain>
    </source>
</reference>
<dbReference type="InterPro" id="IPR051209">
    <property type="entry name" value="FAD-bind_Monooxygenase_sf"/>
</dbReference>
<dbReference type="GeneID" id="34451581"/>
<comment type="similarity">
    <text evidence="2">Belongs to the FAD-binding monooxygenase family.</text>
</comment>
<dbReference type="InterPro" id="IPR036188">
    <property type="entry name" value="FAD/NAD-bd_sf"/>
</dbReference>
<organism evidence="6 7">
    <name type="scientific">Aspergillus bombycis</name>
    <dbReference type="NCBI Taxonomy" id="109264"/>
    <lineage>
        <taxon>Eukaryota</taxon>
        <taxon>Fungi</taxon>
        <taxon>Dikarya</taxon>
        <taxon>Ascomycota</taxon>
        <taxon>Pezizomycotina</taxon>
        <taxon>Eurotiomycetes</taxon>
        <taxon>Eurotiomycetidae</taxon>
        <taxon>Eurotiales</taxon>
        <taxon>Aspergillaceae</taxon>
        <taxon>Aspergillus</taxon>
    </lineage>
</organism>
<dbReference type="Proteomes" id="UP000179179">
    <property type="component" value="Unassembled WGS sequence"/>
</dbReference>
<name>A0A1F7ZUL6_9EURO</name>
<comment type="cofactor">
    <cofactor evidence="1">
        <name>FAD</name>
        <dbReference type="ChEBI" id="CHEBI:57692"/>
    </cofactor>
</comment>
<evidence type="ECO:0000256" key="2">
    <source>
        <dbReference type="ARBA" id="ARBA00010139"/>
    </source>
</evidence>
<dbReference type="InterPro" id="IPR020946">
    <property type="entry name" value="Flavin_mOase-like"/>
</dbReference>
<dbReference type="GO" id="GO:0050661">
    <property type="term" value="F:NADP binding"/>
    <property type="evidence" value="ECO:0007669"/>
    <property type="project" value="InterPro"/>
</dbReference>
<dbReference type="GO" id="GO:0004499">
    <property type="term" value="F:N,N-dimethylaniline monooxygenase activity"/>
    <property type="evidence" value="ECO:0007669"/>
    <property type="project" value="InterPro"/>
</dbReference>
<evidence type="ECO:0000256" key="4">
    <source>
        <dbReference type="ARBA" id="ARBA00022827"/>
    </source>
</evidence>
<dbReference type="GO" id="GO:0050660">
    <property type="term" value="F:flavin adenine dinucleotide binding"/>
    <property type="evidence" value="ECO:0007669"/>
    <property type="project" value="InterPro"/>
</dbReference>
<keyword evidence="4" id="KW-0274">FAD</keyword>
<proteinExistence type="inferred from homology"/>
<keyword evidence="6" id="KW-0503">Monooxygenase</keyword>
<sequence length="572" mass="64718">MPSNEASVSNGEAQNDWKFDPSVFAFTPRKLRVVCIGAGFSGLTMAYKLKHERPLDFVDFTIYEKNPEVGGTWFENIYPGVACYQFPFAPNPAWSSYYATGKEIQEYIVSTADKYDLNEKIRFNTKLVKAIWSEVQGKWKLQLQQGEFVLEDEADIVLDGSGVLNQWKWPNIEGLDTFTGKLLHTARWDPEYNCEGKKIAVIGNGSSGIQIIPSLQPKAAKLVNYIRHATWISPNLCGQLTRDGMGTNFQFTEEEKQQFQDDPEKLLEYRKSIEGAVNSVYAWMISGSEENKALYELVHGVMRSRLANSPELAKTLIPTYEIGCRRISPGDGYLEAIQEDNARITLSQINRITPNGIETDEGEEEFDLIVCATGFNYSFIPAWELIGRDGRRLDEEWKETPEAYFATCAGGVPNYFMFGGPNYPIGHGSLPAALTFSADYMLEWIKKIATEDIKYVYLFLSIESLSELTSSRSVVVKDSVVRAYNKFAQETLKHCVWSKGCHAWYSKRNEGADNTVIAMYPGSALHFKACLEKIRPEDFEIQYNTSNPFRFMGNGQMAFERVPGADLAFYLK</sequence>
<dbReference type="EMBL" id="LYCR01000083">
    <property type="protein sequence ID" value="OGM42778.1"/>
    <property type="molecule type" value="Genomic_DNA"/>
</dbReference>
<dbReference type="PANTHER" id="PTHR42877">
    <property type="entry name" value="L-ORNITHINE N(5)-MONOOXYGENASE-RELATED"/>
    <property type="match status" value="1"/>
</dbReference>
<dbReference type="Gene3D" id="3.50.50.60">
    <property type="entry name" value="FAD/NAD(P)-binding domain"/>
    <property type="match status" value="2"/>
</dbReference>
<evidence type="ECO:0000313" key="7">
    <source>
        <dbReference type="Proteomes" id="UP000179179"/>
    </source>
</evidence>
<accession>A0A1F7ZUL6</accession>
<dbReference type="OrthoDB" id="74360at2759"/>
<keyword evidence="3" id="KW-0285">Flavoprotein</keyword>
<gene>
    <name evidence="6" type="ORF">ABOM_008191</name>
</gene>
<comment type="caution">
    <text evidence="6">The sequence shown here is derived from an EMBL/GenBank/DDBJ whole genome shotgun (WGS) entry which is preliminary data.</text>
</comment>
<evidence type="ECO:0000313" key="6">
    <source>
        <dbReference type="EMBL" id="OGM42778.1"/>
    </source>
</evidence>
<dbReference type="PANTHER" id="PTHR42877:SF11">
    <property type="entry name" value="MONOOXYGENASE, PUTATIVE (AFU_ORTHOLOGUE AFUA_6G13790)-RELATED"/>
    <property type="match status" value="1"/>
</dbReference>